<feature type="domain" description="Carbohydrate kinase FGGY C-terminal" evidence="4">
    <location>
        <begin position="270"/>
        <end position="438"/>
    </location>
</feature>
<dbReference type="GeneID" id="14551567"/>
<dbReference type="Proteomes" id="UP000060043">
    <property type="component" value="Chromosome"/>
</dbReference>
<dbReference type="AlphaFoldDB" id="A0A0U3H185"/>
<dbReference type="GO" id="GO:0005975">
    <property type="term" value="P:carbohydrate metabolic process"/>
    <property type="evidence" value="ECO:0007669"/>
    <property type="project" value="InterPro"/>
</dbReference>
<name>A0A0U3H185_9CREN</name>
<accession>A0A0U3H185</accession>
<evidence type="ECO:0000256" key="2">
    <source>
        <dbReference type="ARBA" id="ARBA00022777"/>
    </source>
</evidence>
<dbReference type="PaxDb" id="1435377-SUSAZ_04910"/>
<proteinExistence type="predicted"/>
<evidence type="ECO:0000313" key="7">
    <source>
        <dbReference type="Proteomes" id="UP000060043"/>
    </source>
</evidence>
<sequence length="504" mass="55880">MSEDKYVIAFDVGTTSTKCGIISLKDFEVRKLVSTKSIVNYPKKGWAEQDANKLWETIVDLGRTALEDFKFTISGLVFDAHMAGVIPVDASGEPLRNAIIWLDERASGLPEDLWKGVIKLQGYSILKLLKFLRITGGAPSKTGKDVISKIIWIAQNERDIFSKTYKLLDIKGFLISKASGVFVTSHDEASLSWLADTRTARAIWSDEILRDYKIDRNLLPEIKKSTDIAGYVKGEVAKLFGEIPVFVGAGDLTASAVGSGAVKEGEPHIYIGTSDWVASHISKRKVDVFHYVGSILSAIPGKYLYVAEQEVAGGAIEWVMRLLGMERNYEEVEKLVKSIDKTSLLFLPWLYGERSPIDDPTVRGGILNISLESSKAEILRAVMEGVALNIKWVFPLVAKDVKEVNIVGGGALFDSWCQIVADSIGLPVKRVKRPELTGLRGLGAIASVGLGVYNSFEEACSKFEIDKVFMPDSNNSLRLNKKFREFINVYKRLKKTYRSLNSRP</sequence>
<evidence type="ECO:0000313" key="5">
    <source>
        <dbReference type="EMBL" id="ALU28704.1"/>
    </source>
</evidence>
<dbReference type="SUPFAM" id="SSF53067">
    <property type="entry name" value="Actin-like ATPase domain"/>
    <property type="match status" value="2"/>
</dbReference>
<keyword evidence="1" id="KW-0808">Transferase</keyword>
<dbReference type="EMBL" id="CP013695">
    <property type="protein sequence ID" value="ALU31422.1"/>
    <property type="molecule type" value="Genomic_DNA"/>
</dbReference>
<evidence type="ECO:0000313" key="8">
    <source>
        <dbReference type="Proteomes" id="UP000065473"/>
    </source>
</evidence>
<evidence type="ECO:0000256" key="1">
    <source>
        <dbReference type="ARBA" id="ARBA00022679"/>
    </source>
</evidence>
<evidence type="ECO:0000259" key="4">
    <source>
        <dbReference type="Pfam" id="PF02782"/>
    </source>
</evidence>
<organism evidence="5 8">
    <name type="scientific">Sulfolobus acidocaldarius</name>
    <dbReference type="NCBI Taxonomy" id="2285"/>
    <lineage>
        <taxon>Archaea</taxon>
        <taxon>Thermoproteota</taxon>
        <taxon>Thermoprotei</taxon>
        <taxon>Sulfolobales</taxon>
        <taxon>Sulfolobaceae</taxon>
        <taxon>Sulfolobus</taxon>
    </lineage>
</organism>
<dbReference type="PIRSF" id="PIRSF000538">
    <property type="entry name" value="GlpK"/>
    <property type="match status" value="1"/>
</dbReference>
<dbReference type="PANTHER" id="PTHR43095:SF5">
    <property type="entry name" value="XYLULOSE KINASE"/>
    <property type="match status" value="1"/>
</dbReference>
<dbReference type="PANTHER" id="PTHR43095">
    <property type="entry name" value="SUGAR KINASE"/>
    <property type="match status" value="1"/>
</dbReference>
<dbReference type="CDD" id="cd07805">
    <property type="entry name" value="ASKHA_NBD_FGGY_CvXK-like"/>
    <property type="match status" value="1"/>
</dbReference>
<dbReference type="GO" id="GO:0016301">
    <property type="term" value="F:kinase activity"/>
    <property type="evidence" value="ECO:0007669"/>
    <property type="project" value="UniProtKB-KW"/>
</dbReference>
<dbReference type="Proteomes" id="UP000065473">
    <property type="component" value="Chromosome"/>
</dbReference>
<evidence type="ECO:0000259" key="3">
    <source>
        <dbReference type="Pfam" id="PF00370"/>
    </source>
</evidence>
<dbReference type="RefSeq" id="WP_011277917.1">
    <property type="nucleotide sequence ID" value="NZ_BHWZ01000002.1"/>
</dbReference>
<dbReference type="Gene3D" id="3.30.420.40">
    <property type="match status" value="2"/>
</dbReference>
<dbReference type="InterPro" id="IPR050406">
    <property type="entry name" value="FGGY_Carb_Kinase"/>
</dbReference>
<reference evidence="7 8" key="1">
    <citation type="submission" date="2015-12" db="EMBL/GenBank/DDBJ databases">
        <title>A stable core within a dynamic pangenome in Sulfolobus acidocaldarius.</title>
        <authorList>
            <person name="Anderson R."/>
            <person name="Kouris A."/>
            <person name="Seward C."/>
            <person name="Campbell K."/>
            <person name="Whitaker R."/>
        </authorList>
    </citation>
    <scope>NUCLEOTIDE SEQUENCE [LARGE SCALE GENOMIC DNA]</scope>
    <source>
        <strain evidence="5 8">GG12-C01-09</strain>
        <strain evidence="6 7">NG05B_CO5_07</strain>
    </source>
</reference>
<dbReference type="Pfam" id="PF02782">
    <property type="entry name" value="FGGY_C"/>
    <property type="match status" value="1"/>
</dbReference>
<gene>
    <name evidence="5" type="ORF">ATY89_01180</name>
    <name evidence="6" type="ORF">ATZ20_04215</name>
</gene>
<dbReference type="OMA" id="SYSGQMH"/>
<dbReference type="EMBL" id="CP013694">
    <property type="protein sequence ID" value="ALU28704.1"/>
    <property type="molecule type" value="Genomic_DNA"/>
</dbReference>
<dbReference type="InterPro" id="IPR018485">
    <property type="entry name" value="FGGY_C"/>
</dbReference>
<dbReference type="InterPro" id="IPR018484">
    <property type="entry name" value="FGGY_N"/>
</dbReference>
<dbReference type="OrthoDB" id="26592at2157"/>
<dbReference type="InterPro" id="IPR000577">
    <property type="entry name" value="Carb_kinase_FGGY"/>
</dbReference>
<dbReference type="Pfam" id="PF00370">
    <property type="entry name" value="FGGY_N"/>
    <property type="match status" value="1"/>
</dbReference>
<feature type="domain" description="Carbohydrate kinase FGGY N-terminal" evidence="3">
    <location>
        <begin position="6"/>
        <end position="258"/>
    </location>
</feature>
<dbReference type="InterPro" id="IPR043129">
    <property type="entry name" value="ATPase_NBD"/>
</dbReference>
<keyword evidence="2 5" id="KW-0418">Kinase</keyword>
<dbReference type="STRING" id="1435377.SUSAZ_04910"/>
<evidence type="ECO:0000313" key="6">
    <source>
        <dbReference type="EMBL" id="ALU31422.1"/>
    </source>
</evidence>
<protein>
    <submittedName>
        <fullName evidence="5">Carbohydrate kinase</fullName>
    </submittedName>
</protein>